<protein>
    <submittedName>
        <fullName evidence="1">Uncharacterized protein</fullName>
    </submittedName>
</protein>
<gene>
    <name evidence="1" type="ORF">BU16DRAFT_530214</name>
</gene>
<proteinExistence type="predicted"/>
<organism evidence="1 2">
    <name type="scientific">Lophium mytilinum</name>
    <dbReference type="NCBI Taxonomy" id="390894"/>
    <lineage>
        <taxon>Eukaryota</taxon>
        <taxon>Fungi</taxon>
        <taxon>Dikarya</taxon>
        <taxon>Ascomycota</taxon>
        <taxon>Pezizomycotina</taxon>
        <taxon>Dothideomycetes</taxon>
        <taxon>Pleosporomycetidae</taxon>
        <taxon>Mytilinidiales</taxon>
        <taxon>Mytilinidiaceae</taxon>
        <taxon>Lophium</taxon>
    </lineage>
</organism>
<evidence type="ECO:0000313" key="1">
    <source>
        <dbReference type="EMBL" id="KAF2491783.1"/>
    </source>
</evidence>
<keyword evidence="2" id="KW-1185">Reference proteome</keyword>
<accession>A0A6A6QJD2</accession>
<evidence type="ECO:0000313" key="2">
    <source>
        <dbReference type="Proteomes" id="UP000799750"/>
    </source>
</evidence>
<reference evidence="1" key="1">
    <citation type="journal article" date="2020" name="Stud. Mycol.">
        <title>101 Dothideomycetes genomes: a test case for predicting lifestyles and emergence of pathogens.</title>
        <authorList>
            <person name="Haridas S."/>
            <person name="Albert R."/>
            <person name="Binder M."/>
            <person name="Bloem J."/>
            <person name="Labutti K."/>
            <person name="Salamov A."/>
            <person name="Andreopoulos B."/>
            <person name="Baker S."/>
            <person name="Barry K."/>
            <person name="Bills G."/>
            <person name="Bluhm B."/>
            <person name="Cannon C."/>
            <person name="Castanera R."/>
            <person name="Culley D."/>
            <person name="Daum C."/>
            <person name="Ezra D."/>
            <person name="Gonzalez J."/>
            <person name="Henrissat B."/>
            <person name="Kuo A."/>
            <person name="Liang C."/>
            <person name="Lipzen A."/>
            <person name="Lutzoni F."/>
            <person name="Magnuson J."/>
            <person name="Mondo S."/>
            <person name="Nolan M."/>
            <person name="Ohm R."/>
            <person name="Pangilinan J."/>
            <person name="Park H.-J."/>
            <person name="Ramirez L."/>
            <person name="Alfaro M."/>
            <person name="Sun H."/>
            <person name="Tritt A."/>
            <person name="Yoshinaga Y."/>
            <person name="Zwiers L.-H."/>
            <person name="Turgeon B."/>
            <person name="Goodwin S."/>
            <person name="Spatafora J."/>
            <person name="Crous P."/>
            <person name="Grigoriev I."/>
        </authorList>
    </citation>
    <scope>NUCLEOTIDE SEQUENCE</scope>
    <source>
        <strain evidence="1">CBS 269.34</strain>
    </source>
</reference>
<dbReference type="OrthoDB" id="10584888at2759"/>
<dbReference type="EMBL" id="MU004195">
    <property type="protein sequence ID" value="KAF2491783.1"/>
    <property type="molecule type" value="Genomic_DNA"/>
</dbReference>
<sequence>MSQQVEDPSVCLAASMHDTCTPPGPHMTASPIGQWSPVCPVPAVCLALHPGRLPLPAGSPCVANQPASPQSLCASRPTLGGLSALFRILSTAMQTLLLPRSCNHGMGHVVNGVC</sequence>
<dbReference type="AlphaFoldDB" id="A0A6A6QJD2"/>
<dbReference type="Proteomes" id="UP000799750">
    <property type="component" value="Unassembled WGS sequence"/>
</dbReference>
<name>A0A6A6QJD2_9PEZI</name>